<evidence type="ECO:0000256" key="2">
    <source>
        <dbReference type="SAM" id="MobiDB-lite"/>
    </source>
</evidence>
<dbReference type="EMBL" id="KI964026">
    <property type="protein sequence ID" value="EUC43537.1"/>
    <property type="molecule type" value="Genomic_DNA"/>
</dbReference>
<feature type="compositionally biased region" description="Polar residues" evidence="2">
    <location>
        <begin position="414"/>
        <end position="423"/>
    </location>
</feature>
<evidence type="ECO:0000313" key="4">
    <source>
        <dbReference type="EMBL" id="EUC43537.1"/>
    </source>
</evidence>
<feature type="compositionally biased region" description="Polar residues" evidence="2">
    <location>
        <begin position="795"/>
        <end position="808"/>
    </location>
</feature>
<feature type="compositionally biased region" description="Basic and acidic residues" evidence="2">
    <location>
        <begin position="750"/>
        <end position="782"/>
    </location>
</feature>
<dbReference type="PANTHER" id="PTHR46179:SF19">
    <property type="entry name" value="C2H2 FINGER DOMAIN TRANSCRIPTION FACTOR (EUROFUNG)-RELATED"/>
    <property type="match status" value="1"/>
</dbReference>
<keyword evidence="1" id="KW-0479">Metal-binding</keyword>
<sequence>MSQYYPDRSYQQPFDSAFGHIEPRYNGSVPRLHISTAEQTEPWNLSQRPRSVQDMREQAYSPATSVHTTKTTPGPMLAERMIYHQSDLSAAHNSLSLGLQSSSSLLTPSYGSSTFNPTTQEDSWSFFNLRSTGNRQARHVSRHSNVESPRYPRSGLHGKGVVPSDEGYFSVQTSQSALGNEADCSSRSLPIDFYSRIENMNVESVASIPTGVSTLPSDQRSRVSSTRSRKSTSKSIKCDQAGCDEIFKCKSEYKKHQLKHDKPFTCDVPECKRASQGFTTSNDLDRHKKSVHQIDFNSRSYRCVGKNCKNKEKIWPRLDNFKQHVQRMHPDEDETEVIERSKLNPEKRPSLMNQEPVNAHMDANFVLTGMDKSFPLSPTTGNSSPLDLSMKRDHERWPSLDLSLSPTKDEHQTIHFSGDNSFAAQPAHIPGQRRGQRRAPGLSLAQQTQIPLPSDVSTDTPPRERIPQAPLSDMNYGFSNAPQTKAEQQRMAQRKPAAMSSPSASVEIGHILNILHQASGSAKRVEQLAENVQPDSDTQSDTDTVVLTRHDALQILKFITQSTDISQAAPCKTEKIPTTGLRVCPRPNCGYAVNRDCDLRKHMKRHEKPYGCTYPRCHKRFGAKSDWKRHENSQHFQPEVFRCAFELSPGAICGVYSPQKEAFEIHLKTHGVSSPEATGILNTRSKIGKNCQGSFWCGFCKAIIELKTKLNAAWDERFDHIAEHLEQDSNKKSIEEWICVEQNKSKKELLEERNRNDDEDEERRKNNDFASLRGERDCDDPLLHPPSPLEHGPWTPTSTGAGLSQSLPPYSGNEGNRKRSAPNHADDLDPRSKQKRRVNTNTTRYCCSCQGGPCNSLQPSCLDCNHVLCWNCKLITEEFAMVDSMELY</sequence>
<feature type="region of interest" description="Disordered" evidence="2">
    <location>
        <begin position="750"/>
        <end position="836"/>
    </location>
</feature>
<organism evidence="4 5">
    <name type="scientific">Bipolaris oryzae ATCC 44560</name>
    <dbReference type="NCBI Taxonomy" id="930090"/>
    <lineage>
        <taxon>Eukaryota</taxon>
        <taxon>Fungi</taxon>
        <taxon>Dikarya</taxon>
        <taxon>Ascomycota</taxon>
        <taxon>Pezizomycotina</taxon>
        <taxon>Dothideomycetes</taxon>
        <taxon>Pleosporomycetidae</taxon>
        <taxon>Pleosporales</taxon>
        <taxon>Pleosporineae</taxon>
        <taxon>Pleosporaceae</taxon>
        <taxon>Bipolaris</taxon>
    </lineage>
</organism>
<dbReference type="InterPro" id="IPR013087">
    <property type="entry name" value="Znf_C2H2_type"/>
</dbReference>
<keyword evidence="1" id="KW-0863">Zinc-finger</keyword>
<feature type="region of interest" description="Disordered" evidence="2">
    <location>
        <begin position="402"/>
        <end position="494"/>
    </location>
</feature>
<evidence type="ECO:0000256" key="1">
    <source>
        <dbReference type="PROSITE-ProRule" id="PRU00042"/>
    </source>
</evidence>
<evidence type="ECO:0000313" key="5">
    <source>
        <dbReference type="Proteomes" id="UP000054032"/>
    </source>
</evidence>
<dbReference type="PROSITE" id="PS50157">
    <property type="entry name" value="ZINC_FINGER_C2H2_2"/>
    <property type="match status" value="1"/>
</dbReference>
<feature type="region of interest" description="Disordered" evidence="2">
    <location>
        <begin position="210"/>
        <end position="231"/>
    </location>
</feature>
<dbReference type="SMART" id="SM00355">
    <property type="entry name" value="ZnF_C2H2"/>
    <property type="match status" value="6"/>
</dbReference>
<dbReference type="KEGG" id="bor:COCMIDRAFT_38536"/>
<proteinExistence type="predicted"/>
<keyword evidence="1" id="KW-0862">Zinc</keyword>
<dbReference type="Gene3D" id="3.30.160.60">
    <property type="entry name" value="Classic Zinc Finger"/>
    <property type="match status" value="2"/>
</dbReference>
<feature type="compositionally biased region" description="Polar residues" evidence="2">
    <location>
        <begin position="477"/>
        <end position="486"/>
    </location>
</feature>
<dbReference type="Proteomes" id="UP000054032">
    <property type="component" value="Unassembled WGS sequence"/>
</dbReference>
<dbReference type="GO" id="GO:0005634">
    <property type="term" value="C:nucleus"/>
    <property type="evidence" value="ECO:0007669"/>
    <property type="project" value="TreeGrafter"/>
</dbReference>
<dbReference type="PANTHER" id="PTHR46179">
    <property type="entry name" value="ZINC FINGER PROTEIN"/>
    <property type="match status" value="1"/>
</dbReference>
<feature type="domain" description="C2H2-type" evidence="3">
    <location>
        <begin position="610"/>
        <end position="640"/>
    </location>
</feature>
<dbReference type="RefSeq" id="XP_007689945.1">
    <property type="nucleotide sequence ID" value="XM_007691755.1"/>
</dbReference>
<reference evidence="4 5" key="1">
    <citation type="journal article" date="2013" name="PLoS Genet.">
        <title>Comparative genome structure, secondary metabolite, and effector coding capacity across Cochliobolus pathogens.</title>
        <authorList>
            <person name="Condon B.J."/>
            <person name="Leng Y."/>
            <person name="Wu D."/>
            <person name="Bushley K.E."/>
            <person name="Ohm R.A."/>
            <person name="Otillar R."/>
            <person name="Martin J."/>
            <person name="Schackwitz W."/>
            <person name="Grimwood J."/>
            <person name="MohdZainudin N."/>
            <person name="Xue C."/>
            <person name="Wang R."/>
            <person name="Manning V.A."/>
            <person name="Dhillon B."/>
            <person name="Tu Z.J."/>
            <person name="Steffenson B.J."/>
            <person name="Salamov A."/>
            <person name="Sun H."/>
            <person name="Lowry S."/>
            <person name="LaButti K."/>
            <person name="Han J."/>
            <person name="Copeland A."/>
            <person name="Lindquist E."/>
            <person name="Barry K."/>
            <person name="Schmutz J."/>
            <person name="Baker S.E."/>
            <person name="Ciuffetti L.M."/>
            <person name="Grigoriev I.V."/>
            <person name="Zhong S."/>
            <person name="Turgeon B.G."/>
        </authorList>
    </citation>
    <scope>NUCLEOTIDE SEQUENCE [LARGE SCALE GENOMIC DNA]</scope>
    <source>
        <strain evidence="4 5">ATCC 44560</strain>
    </source>
</reference>
<dbReference type="GeneID" id="19123497"/>
<dbReference type="eggNOG" id="ENOG502S2SN">
    <property type="taxonomic scope" value="Eukaryota"/>
</dbReference>
<gene>
    <name evidence="4" type="ORF">COCMIDRAFT_38536</name>
</gene>
<feature type="compositionally biased region" description="Polar residues" evidence="2">
    <location>
        <begin position="444"/>
        <end position="460"/>
    </location>
</feature>
<evidence type="ECO:0000259" key="3">
    <source>
        <dbReference type="PROSITE" id="PS50157"/>
    </source>
</evidence>
<dbReference type="SUPFAM" id="SSF57667">
    <property type="entry name" value="beta-beta-alpha zinc fingers"/>
    <property type="match status" value="1"/>
</dbReference>
<dbReference type="InterPro" id="IPR051061">
    <property type="entry name" value="Zinc_finger_trans_reg"/>
</dbReference>
<feature type="region of interest" description="Disordered" evidence="2">
    <location>
        <begin position="135"/>
        <end position="156"/>
    </location>
</feature>
<dbReference type="HOGENOM" id="CLU_324903_0_0_1"/>
<dbReference type="GO" id="GO:0006357">
    <property type="term" value="P:regulation of transcription by RNA polymerase II"/>
    <property type="evidence" value="ECO:0007669"/>
    <property type="project" value="TreeGrafter"/>
</dbReference>
<accession>W6YVU2</accession>
<dbReference type="AlphaFoldDB" id="W6YVU2"/>
<name>W6YVU2_COCMI</name>
<dbReference type="OrthoDB" id="6077919at2759"/>
<keyword evidence="5" id="KW-1185">Reference proteome</keyword>
<dbReference type="InterPro" id="IPR036236">
    <property type="entry name" value="Znf_C2H2_sf"/>
</dbReference>
<dbReference type="GO" id="GO:0008270">
    <property type="term" value="F:zinc ion binding"/>
    <property type="evidence" value="ECO:0007669"/>
    <property type="project" value="UniProtKB-KW"/>
</dbReference>
<dbReference type="PROSITE" id="PS00028">
    <property type="entry name" value="ZINC_FINGER_C2H2_1"/>
    <property type="match status" value="3"/>
</dbReference>
<protein>
    <recommendedName>
        <fullName evidence="3">C2H2-type domain-containing protein</fullName>
    </recommendedName>
</protein>